<dbReference type="EMBL" id="JAENIM010000031">
    <property type="protein sequence ID" value="MBK1790697.1"/>
    <property type="molecule type" value="Genomic_DNA"/>
</dbReference>
<dbReference type="Proteomes" id="UP000624703">
    <property type="component" value="Unassembled WGS sequence"/>
</dbReference>
<dbReference type="EMBL" id="JAENIM010000027">
    <property type="protein sequence ID" value="MBK1790618.1"/>
    <property type="molecule type" value="Genomic_DNA"/>
</dbReference>
<evidence type="ECO:0000313" key="5">
    <source>
        <dbReference type="EMBL" id="MBK1790697.1"/>
    </source>
</evidence>
<evidence type="ECO:0000313" key="4">
    <source>
        <dbReference type="EMBL" id="MBK1790654.1"/>
    </source>
</evidence>
<evidence type="ECO:0000313" key="6">
    <source>
        <dbReference type="EMBL" id="MBK1790999.1"/>
    </source>
</evidence>
<feature type="non-terminal residue" evidence="2">
    <location>
        <position position="78"/>
    </location>
</feature>
<dbReference type="EMBL" id="JAENIM010000012">
    <property type="protein sequence ID" value="MBK1790032.1"/>
    <property type="molecule type" value="Genomic_DNA"/>
</dbReference>
<feature type="domain" description="HTH-like" evidence="1">
    <location>
        <begin position="40"/>
        <end position="78"/>
    </location>
</feature>
<evidence type="ECO:0000313" key="3">
    <source>
        <dbReference type="EMBL" id="MBK1790618.1"/>
    </source>
</evidence>
<evidence type="ECO:0000313" key="7">
    <source>
        <dbReference type="EMBL" id="MBK1791937.1"/>
    </source>
</evidence>
<accession>A0A8J7MBF7</accession>
<dbReference type="Pfam" id="PF13276">
    <property type="entry name" value="HTH_21"/>
    <property type="match status" value="1"/>
</dbReference>
<evidence type="ECO:0000259" key="1">
    <source>
        <dbReference type="Pfam" id="PF13276"/>
    </source>
</evidence>
<sequence length="78" mass="8927">MKDQGNYSELELCAAFGVSRAGYRYYVSQPSTQRKCTQLELLAEIKAIHKDHNLKVYGSPRMTKELQARGWKCSENTV</sequence>
<dbReference type="EMBL" id="JAENIM010000041">
    <property type="protein sequence ID" value="MBK1791937.1"/>
    <property type="molecule type" value="Genomic_DNA"/>
</dbReference>
<proteinExistence type="predicted"/>
<keyword evidence="8" id="KW-1185">Reference proteome</keyword>
<organism evidence="2 8">
    <name type="scientific">Persicirhabdus sediminis</name>
    <dbReference type="NCBI Taxonomy" id="454144"/>
    <lineage>
        <taxon>Bacteria</taxon>
        <taxon>Pseudomonadati</taxon>
        <taxon>Verrucomicrobiota</taxon>
        <taxon>Verrucomicrobiia</taxon>
        <taxon>Verrucomicrobiales</taxon>
        <taxon>Verrucomicrobiaceae</taxon>
        <taxon>Persicirhabdus</taxon>
    </lineage>
</organism>
<name>A0A8J7MBF7_9BACT</name>
<gene>
    <name evidence="2" type="ORF">JIN82_02555</name>
    <name evidence="3" type="ORF">JIN82_05540</name>
    <name evidence="4" type="ORF">JIN82_05735</name>
    <name evidence="5" type="ORF">JIN82_05960</name>
    <name evidence="6" type="ORF">JIN82_07520</name>
    <name evidence="7" type="ORF">JIN82_12320</name>
</gene>
<evidence type="ECO:0000313" key="8">
    <source>
        <dbReference type="Proteomes" id="UP000624703"/>
    </source>
</evidence>
<dbReference type="EMBL" id="JAENIM010000039">
    <property type="protein sequence ID" value="MBK1790999.1"/>
    <property type="molecule type" value="Genomic_DNA"/>
</dbReference>
<dbReference type="InterPro" id="IPR025948">
    <property type="entry name" value="HTH-like_dom"/>
</dbReference>
<dbReference type="AlphaFoldDB" id="A0A8J7MBF7"/>
<protein>
    <submittedName>
        <fullName evidence="2">Transposase</fullName>
    </submittedName>
</protein>
<reference evidence="2" key="1">
    <citation type="submission" date="2021-01" db="EMBL/GenBank/DDBJ databases">
        <title>Modified the classification status of verrucomicrobia.</title>
        <authorList>
            <person name="Feng X."/>
        </authorList>
    </citation>
    <scope>NUCLEOTIDE SEQUENCE</scope>
    <source>
        <strain evidence="2">_KCTC 22039</strain>
    </source>
</reference>
<comment type="caution">
    <text evidence="2">The sequence shown here is derived from an EMBL/GenBank/DDBJ whole genome shotgun (WGS) entry which is preliminary data.</text>
</comment>
<evidence type="ECO:0000313" key="2">
    <source>
        <dbReference type="EMBL" id="MBK1790032.1"/>
    </source>
</evidence>
<dbReference type="RefSeq" id="WP_200310074.1">
    <property type="nucleotide sequence ID" value="NZ_JAENIM010000012.1"/>
</dbReference>
<dbReference type="EMBL" id="JAENIM010000031">
    <property type="protein sequence ID" value="MBK1790654.1"/>
    <property type="molecule type" value="Genomic_DNA"/>
</dbReference>